<dbReference type="AlphaFoldDB" id="A0A8J5S5R0"/>
<evidence type="ECO:0000313" key="1">
    <source>
        <dbReference type="EMBL" id="KAG8064888.1"/>
    </source>
</evidence>
<dbReference type="OrthoDB" id="1747244at2759"/>
<reference evidence="1" key="1">
    <citation type="journal article" date="2021" name="bioRxiv">
        <title>Whole Genome Assembly and Annotation of Northern Wild Rice, Zizania palustris L., Supports a Whole Genome Duplication in the Zizania Genus.</title>
        <authorList>
            <person name="Haas M."/>
            <person name="Kono T."/>
            <person name="Macchietto M."/>
            <person name="Millas R."/>
            <person name="McGilp L."/>
            <person name="Shao M."/>
            <person name="Duquette J."/>
            <person name="Hirsch C.N."/>
            <person name="Kimball J."/>
        </authorList>
    </citation>
    <scope>NUCLEOTIDE SEQUENCE</scope>
    <source>
        <tissue evidence="1">Fresh leaf tissue</tissue>
    </source>
</reference>
<name>A0A8J5S5R0_ZIZPA</name>
<proteinExistence type="predicted"/>
<evidence type="ECO:0000313" key="2">
    <source>
        <dbReference type="Proteomes" id="UP000729402"/>
    </source>
</evidence>
<accession>A0A8J5S5R0</accession>
<organism evidence="1 2">
    <name type="scientific">Zizania palustris</name>
    <name type="common">Northern wild rice</name>
    <dbReference type="NCBI Taxonomy" id="103762"/>
    <lineage>
        <taxon>Eukaryota</taxon>
        <taxon>Viridiplantae</taxon>
        <taxon>Streptophyta</taxon>
        <taxon>Embryophyta</taxon>
        <taxon>Tracheophyta</taxon>
        <taxon>Spermatophyta</taxon>
        <taxon>Magnoliopsida</taxon>
        <taxon>Liliopsida</taxon>
        <taxon>Poales</taxon>
        <taxon>Poaceae</taxon>
        <taxon>BOP clade</taxon>
        <taxon>Oryzoideae</taxon>
        <taxon>Oryzeae</taxon>
        <taxon>Zizaniinae</taxon>
        <taxon>Zizania</taxon>
    </lineage>
</organism>
<keyword evidence="2" id="KW-1185">Reference proteome</keyword>
<reference evidence="1" key="2">
    <citation type="submission" date="2021-02" db="EMBL/GenBank/DDBJ databases">
        <authorList>
            <person name="Kimball J.A."/>
            <person name="Haas M.W."/>
            <person name="Macchietto M."/>
            <person name="Kono T."/>
            <person name="Duquette J."/>
            <person name="Shao M."/>
        </authorList>
    </citation>
    <scope>NUCLEOTIDE SEQUENCE</scope>
    <source>
        <tissue evidence="1">Fresh leaf tissue</tissue>
    </source>
</reference>
<gene>
    <name evidence="1" type="ORF">GUJ93_ZPchr0004g39693</name>
</gene>
<comment type="caution">
    <text evidence="1">The sequence shown here is derived from an EMBL/GenBank/DDBJ whole genome shotgun (WGS) entry which is preliminary data.</text>
</comment>
<protein>
    <submittedName>
        <fullName evidence="1">Uncharacterized protein</fullName>
    </submittedName>
</protein>
<dbReference type="EMBL" id="JAAALK010000285">
    <property type="protein sequence ID" value="KAG8064888.1"/>
    <property type="molecule type" value="Genomic_DNA"/>
</dbReference>
<sequence>MPYPSPHRPLAAPRHSLCTRLTLSQAATTRKALSTTGVPAEAADDYTFIDVWKNVAPNFEAPKTPSSRMQPHLPTPVAIPSKLTINFVVA</sequence>
<dbReference type="Proteomes" id="UP000729402">
    <property type="component" value="Unassembled WGS sequence"/>
</dbReference>